<name>A0A0C1EJH7_9NEIS</name>
<dbReference type="Proteomes" id="UP000031390">
    <property type="component" value="Unassembled WGS sequence"/>
</dbReference>
<comment type="caution">
    <text evidence="1">The sequence shown here is derived from an EMBL/GenBank/DDBJ whole genome shotgun (WGS) entry which is preliminary data.</text>
</comment>
<dbReference type="AlphaFoldDB" id="A0A0C1EJH7"/>
<reference evidence="1 2" key="1">
    <citation type="submission" date="2014-12" db="EMBL/GenBank/DDBJ databases">
        <title>Genome sequence of Morococcus cerebrosus.</title>
        <authorList>
            <person name="Shin S.-K."/>
            <person name="Yi H."/>
        </authorList>
    </citation>
    <scope>NUCLEOTIDE SEQUENCE [LARGE SCALE GENOMIC DNA]</scope>
    <source>
        <strain evidence="1 2">CIP 81.93</strain>
    </source>
</reference>
<gene>
    <name evidence="1" type="ORF">MCC93_10600</name>
</gene>
<proteinExistence type="predicted"/>
<protein>
    <submittedName>
        <fullName evidence="1">Uncharacterized protein</fullName>
    </submittedName>
</protein>
<evidence type="ECO:0000313" key="2">
    <source>
        <dbReference type="Proteomes" id="UP000031390"/>
    </source>
</evidence>
<sequence length="59" mass="6500">MGIRILRGRLKTRESSFAKTSAASFAKTSVTSFAKNRADDCLLSETALRETLQTYALSE</sequence>
<evidence type="ECO:0000313" key="1">
    <source>
        <dbReference type="EMBL" id="KIC08933.1"/>
    </source>
</evidence>
<accession>A0A0C1EJH7</accession>
<organism evidence="1 2">
    <name type="scientific">Morococcus cerebrosus</name>
    <dbReference type="NCBI Taxonomy" id="1056807"/>
    <lineage>
        <taxon>Bacteria</taxon>
        <taxon>Pseudomonadati</taxon>
        <taxon>Pseudomonadota</taxon>
        <taxon>Betaproteobacteria</taxon>
        <taxon>Neisseriales</taxon>
        <taxon>Neisseriaceae</taxon>
        <taxon>Morococcus</taxon>
    </lineage>
</organism>
<dbReference type="EMBL" id="JUFZ01000040">
    <property type="protein sequence ID" value="KIC08933.1"/>
    <property type="molecule type" value="Genomic_DNA"/>
</dbReference>